<protein>
    <submittedName>
        <fullName evidence="2">Pyridoxamine 5'-phosphate oxidase</fullName>
    </submittedName>
</protein>
<sequence length="161" mass="18318">MSFLYNEGISPATYICTIQLTKQIKKMETLEKKAAKMLQKSEVVVLTSINQEGYPRPVPMSMVKAEGISTVWMSTGNDSWKTVDFRKNPKGGLCFYAQGDSVCMTGDVEVITDADIKQELWQDWFINHFPGGPTDPNYVILKFKANHATYWIEGKFIHRKV</sequence>
<dbReference type="EMBL" id="CACRSU010000009">
    <property type="protein sequence ID" value="VYS81729.1"/>
    <property type="molecule type" value="Genomic_DNA"/>
</dbReference>
<dbReference type="SUPFAM" id="SSF50475">
    <property type="entry name" value="FMN-binding split barrel"/>
    <property type="match status" value="1"/>
</dbReference>
<dbReference type="AlphaFoldDB" id="A0A6N2RN79"/>
<dbReference type="InterPro" id="IPR012349">
    <property type="entry name" value="Split_barrel_FMN-bd"/>
</dbReference>
<proteinExistence type="predicted"/>
<organism evidence="2">
    <name type="scientific">Bacteroides intestinalis</name>
    <dbReference type="NCBI Taxonomy" id="329854"/>
    <lineage>
        <taxon>Bacteria</taxon>
        <taxon>Pseudomonadati</taxon>
        <taxon>Bacteroidota</taxon>
        <taxon>Bacteroidia</taxon>
        <taxon>Bacteroidales</taxon>
        <taxon>Bacteroidaceae</taxon>
        <taxon>Bacteroides</taxon>
    </lineage>
</organism>
<evidence type="ECO:0000313" key="2">
    <source>
        <dbReference type="EMBL" id="VYS81729.1"/>
    </source>
</evidence>
<reference evidence="2" key="1">
    <citation type="submission" date="2019-11" db="EMBL/GenBank/DDBJ databases">
        <authorList>
            <person name="Feng L."/>
        </authorList>
    </citation>
    <scope>NUCLEOTIDE SEQUENCE</scope>
    <source>
        <strain evidence="2">BintestinalisLFYP9</strain>
    </source>
</reference>
<dbReference type="PANTHER" id="PTHR34818">
    <property type="entry name" value="PROTEIN BLI-3"/>
    <property type="match status" value="1"/>
</dbReference>
<dbReference type="Gene3D" id="2.30.110.10">
    <property type="entry name" value="Electron Transport, Fmn-binding Protein, Chain A"/>
    <property type="match status" value="1"/>
</dbReference>
<dbReference type="PANTHER" id="PTHR34818:SF1">
    <property type="entry name" value="PROTEIN BLI-3"/>
    <property type="match status" value="1"/>
</dbReference>
<dbReference type="InterPro" id="IPR038725">
    <property type="entry name" value="YdaG_split_barrel_FMN-bd"/>
</dbReference>
<dbReference type="InterPro" id="IPR052917">
    <property type="entry name" value="Stress-Dev_Protein"/>
</dbReference>
<feature type="domain" description="General stress protein FMN-binding split barrel" evidence="1">
    <location>
        <begin position="32"/>
        <end position="152"/>
    </location>
</feature>
<name>A0A6N2RN79_9BACE</name>
<dbReference type="Pfam" id="PF16242">
    <property type="entry name" value="Pyrid_ox_like"/>
    <property type="match status" value="1"/>
</dbReference>
<accession>A0A6N2RN79</accession>
<evidence type="ECO:0000259" key="1">
    <source>
        <dbReference type="Pfam" id="PF16242"/>
    </source>
</evidence>
<gene>
    <name evidence="2" type="ORF">BILFYP9_00691</name>
</gene>